<dbReference type="InterPro" id="IPR013424">
    <property type="entry name" value="Ice-binding_C"/>
</dbReference>
<organism evidence="2 3">
    <name type="scientific">Adhaeretor mobilis</name>
    <dbReference type="NCBI Taxonomy" id="1930276"/>
    <lineage>
        <taxon>Bacteria</taxon>
        <taxon>Pseudomonadati</taxon>
        <taxon>Planctomycetota</taxon>
        <taxon>Planctomycetia</taxon>
        <taxon>Pirellulales</taxon>
        <taxon>Lacipirellulaceae</taxon>
        <taxon>Adhaeretor</taxon>
    </lineage>
</organism>
<dbReference type="EMBL" id="CP036263">
    <property type="protein sequence ID" value="QDS97961.1"/>
    <property type="molecule type" value="Genomic_DNA"/>
</dbReference>
<evidence type="ECO:0000313" key="3">
    <source>
        <dbReference type="Proteomes" id="UP000319852"/>
    </source>
</evidence>
<dbReference type="OrthoDB" id="483976at2"/>
<name>A0A517MSU6_9BACT</name>
<sequence>MNATYKNSLLAVTIVTQIRTWTGRSIATMALALLTCLGSLAGISQGAIIGQDSFSDGDRSVADSSGANGGGPGLVWYTTTNEDASTTALTVVTDDDTPGIGGGNSLNMRPNSSSGNRPVVATFAPTTLGGAVGDKITASMDIRFISGVSVDDSEGSSNLSFRLGLYNSNGTPITADGQRFDLESGTGNDFGYFARIPVGDPANTGGTAARLSKETGVASGTSEDPLFGQDNSSGTGDDVSELGMTSSFVGIADFEPHSILMSLERTAGGVLTSIQVDGGTPFTAEDTSSPFETFDELAMTNLRITTEWRVDNVVIESVSIPEPASVAVLSIGLLLLSVRRVQA</sequence>
<dbReference type="Proteomes" id="UP000319852">
    <property type="component" value="Chromosome"/>
</dbReference>
<feature type="region of interest" description="Disordered" evidence="1">
    <location>
        <begin position="204"/>
        <end position="237"/>
    </location>
</feature>
<dbReference type="AlphaFoldDB" id="A0A517MSU6"/>
<proteinExistence type="predicted"/>
<dbReference type="NCBIfam" id="TIGR02595">
    <property type="entry name" value="PEP_CTERM"/>
    <property type="match status" value="1"/>
</dbReference>
<dbReference type="KEGG" id="amob:HG15A2_12310"/>
<gene>
    <name evidence="2" type="ORF">HG15A2_12310</name>
</gene>
<keyword evidence="3" id="KW-1185">Reference proteome</keyword>
<protein>
    <recommendedName>
        <fullName evidence="4">PEP-CTERM protein-sorting domain-containing protein</fullName>
    </recommendedName>
</protein>
<evidence type="ECO:0000313" key="2">
    <source>
        <dbReference type="EMBL" id="QDS97961.1"/>
    </source>
</evidence>
<accession>A0A517MSU6</accession>
<evidence type="ECO:0000256" key="1">
    <source>
        <dbReference type="SAM" id="MobiDB-lite"/>
    </source>
</evidence>
<dbReference type="RefSeq" id="WP_145058754.1">
    <property type="nucleotide sequence ID" value="NZ_CP036263.1"/>
</dbReference>
<reference evidence="2 3" key="1">
    <citation type="submission" date="2019-02" db="EMBL/GenBank/DDBJ databases">
        <title>Deep-cultivation of Planctomycetes and their phenomic and genomic characterization uncovers novel biology.</title>
        <authorList>
            <person name="Wiegand S."/>
            <person name="Jogler M."/>
            <person name="Boedeker C."/>
            <person name="Pinto D."/>
            <person name="Vollmers J."/>
            <person name="Rivas-Marin E."/>
            <person name="Kohn T."/>
            <person name="Peeters S.H."/>
            <person name="Heuer A."/>
            <person name="Rast P."/>
            <person name="Oberbeckmann S."/>
            <person name="Bunk B."/>
            <person name="Jeske O."/>
            <person name="Meyerdierks A."/>
            <person name="Storesund J.E."/>
            <person name="Kallscheuer N."/>
            <person name="Luecker S."/>
            <person name="Lage O.M."/>
            <person name="Pohl T."/>
            <person name="Merkel B.J."/>
            <person name="Hornburger P."/>
            <person name="Mueller R.-W."/>
            <person name="Bruemmer F."/>
            <person name="Labrenz M."/>
            <person name="Spormann A.M."/>
            <person name="Op den Camp H."/>
            <person name="Overmann J."/>
            <person name="Amann R."/>
            <person name="Jetten M.S.M."/>
            <person name="Mascher T."/>
            <person name="Medema M.H."/>
            <person name="Devos D.P."/>
            <person name="Kaster A.-K."/>
            <person name="Ovreas L."/>
            <person name="Rohde M."/>
            <person name="Galperin M.Y."/>
            <person name="Jogler C."/>
        </authorList>
    </citation>
    <scope>NUCLEOTIDE SEQUENCE [LARGE SCALE GENOMIC DNA]</scope>
    <source>
        <strain evidence="2 3">HG15A2</strain>
    </source>
</reference>
<evidence type="ECO:0008006" key="4">
    <source>
        <dbReference type="Google" id="ProtNLM"/>
    </source>
</evidence>